<evidence type="ECO:0000313" key="8">
    <source>
        <dbReference type="Proteomes" id="UP000294299"/>
    </source>
</evidence>
<dbReference type="Gene3D" id="3.90.870.10">
    <property type="entry name" value="DHBP synthase"/>
    <property type="match status" value="1"/>
</dbReference>
<keyword evidence="4 6" id="KW-0464">Manganese</keyword>
<gene>
    <name evidence="7" type="primary">ribB</name>
    <name evidence="7" type="ORF">NFRAN_1028</name>
</gene>
<keyword evidence="3 6" id="KW-0460">Magnesium</keyword>
<dbReference type="NCBIfam" id="TIGR00506">
    <property type="entry name" value="ribB"/>
    <property type="match status" value="1"/>
</dbReference>
<dbReference type="AlphaFoldDB" id="A0A484ICF4"/>
<dbReference type="KEGG" id="nfn:NFRAN_1028"/>
<proteinExistence type="inferred from homology"/>
<evidence type="ECO:0000313" key="7">
    <source>
        <dbReference type="EMBL" id="VFJ13350.1"/>
    </source>
</evidence>
<comment type="function">
    <text evidence="6">Catalyzes the conversion of D-ribulose 5-phosphate to formate and 3,4-dihydroxy-2-butanone 4-phosphate.</text>
</comment>
<keyword evidence="8" id="KW-1185">Reference proteome</keyword>
<comment type="cofactor">
    <cofactor evidence="6">
        <name>Mg(2+)</name>
        <dbReference type="ChEBI" id="CHEBI:18420"/>
    </cofactor>
    <cofactor evidence="6">
        <name>Mn(2+)</name>
        <dbReference type="ChEBI" id="CHEBI:29035"/>
    </cofactor>
    <text evidence="6">Binds 2 divalent metal cations per subunit. Magnesium or manganese.</text>
</comment>
<dbReference type="Pfam" id="PF00926">
    <property type="entry name" value="DHBP_synthase"/>
    <property type="match status" value="1"/>
</dbReference>
<keyword evidence="2 6" id="KW-0479">Metal-binding</keyword>
<dbReference type="GeneID" id="39420472"/>
<dbReference type="UniPathway" id="UPA00275">
    <property type="reaction ID" value="UER00399"/>
</dbReference>
<dbReference type="GO" id="GO:0008686">
    <property type="term" value="F:3,4-dihydroxy-2-butanone-4-phosphate synthase activity"/>
    <property type="evidence" value="ECO:0007669"/>
    <property type="project" value="UniProtKB-EC"/>
</dbReference>
<keyword evidence="1 6" id="KW-0686">Riboflavin biosynthesis</keyword>
<dbReference type="InterPro" id="IPR000422">
    <property type="entry name" value="DHBP_synthase_RibB"/>
</dbReference>
<dbReference type="InterPro" id="IPR017945">
    <property type="entry name" value="DHBP_synth_RibB-like_a/b_dom"/>
</dbReference>
<dbReference type="GO" id="GO:0005829">
    <property type="term" value="C:cytosol"/>
    <property type="evidence" value="ECO:0007669"/>
    <property type="project" value="TreeGrafter"/>
</dbReference>
<dbReference type="EC" id="4.1.99.12" evidence="6"/>
<comment type="similarity">
    <text evidence="6">Belongs to the DHBP synthase family.</text>
</comment>
<protein>
    <recommendedName>
        <fullName evidence="6">3,4-dihydroxy-2-butanone 4-phosphate synthase</fullName>
        <shortName evidence="6">DHBP synthase</shortName>
        <ecNumber evidence="6">4.1.99.12</ecNumber>
    </recommendedName>
</protein>
<evidence type="ECO:0000256" key="3">
    <source>
        <dbReference type="ARBA" id="ARBA00022842"/>
    </source>
</evidence>
<dbReference type="GO" id="GO:0009231">
    <property type="term" value="P:riboflavin biosynthetic process"/>
    <property type="evidence" value="ECO:0007669"/>
    <property type="project" value="UniProtKB-UniPathway"/>
</dbReference>
<accession>A0A484ICF4</accession>
<dbReference type="GO" id="GO:0046872">
    <property type="term" value="F:metal ion binding"/>
    <property type="evidence" value="ECO:0007669"/>
    <property type="project" value="UniProtKB-KW"/>
</dbReference>
<comment type="pathway">
    <text evidence="6">Cofactor biosynthesis; riboflavin biosynthesis; 2-hydroxy-3-oxobutyl phosphate from D-ribulose 5-phosphate: step 1/1.</text>
</comment>
<comment type="subunit">
    <text evidence="6">Homodimer.</text>
</comment>
<dbReference type="EMBL" id="LR216287">
    <property type="protein sequence ID" value="VFJ13350.1"/>
    <property type="molecule type" value="Genomic_DNA"/>
</dbReference>
<name>A0A484ICF4_9ARCH</name>
<evidence type="ECO:0000256" key="4">
    <source>
        <dbReference type="ARBA" id="ARBA00023211"/>
    </source>
</evidence>
<dbReference type="SUPFAM" id="SSF55821">
    <property type="entry name" value="YrdC/RibB"/>
    <property type="match status" value="1"/>
</dbReference>
<evidence type="ECO:0000256" key="5">
    <source>
        <dbReference type="ARBA" id="ARBA00023239"/>
    </source>
</evidence>
<evidence type="ECO:0000256" key="1">
    <source>
        <dbReference type="ARBA" id="ARBA00022619"/>
    </source>
</evidence>
<evidence type="ECO:0000256" key="2">
    <source>
        <dbReference type="ARBA" id="ARBA00022723"/>
    </source>
</evidence>
<evidence type="ECO:0000256" key="6">
    <source>
        <dbReference type="RuleBase" id="RU003843"/>
    </source>
</evidence>
<reference evidence="7 8" key="1">
    <citation type="submission" date="2019-02" db="EMBL/GenBank/DDBJ databases">
        <authorList>
            <person name="Lehtovirta-Morley E L."/>
        </authorList>
    </citation>
    <scope>NUCLEOTIDE SEQUENCE [LARGE SCALE GENOMIC DNA]</scope>
    <source>
        <strain evidence="7">NFRAN1</strain>
    </source>
</reference>
<dbReference type="PANTHER" id="PTHR21327:SF46">
    <property type="entry name" value="3,4-DIHYDROXY-2-BUTANONE 4-PHOSPHATE SYNTHASE"/>
    <property type="match status" value="1"/>
</dbReference>
<keyword evidence="5 6" id="KW-0456">Lyase</keyword>
<dbReference type="RefSeq" id="WP_232037935.1">
    <property type="nucleotide sequence ID" value="NZ_LR216287.1"/>
</dbReference>
<dbReference type="PANTHER" id="PTHR21327">
    <property type="entry name" value="GTP CYCLOHYDROLASE II-RELATED"/>
    <property type="match status" value="1"/>
</dbReference>
<organism evidence="7 8">
    <name type="scientific">Candidatus Nitrosocosmicus franklandianus</name>
    <dbReference type="NCBI Taxonomy" id="1798806"/>
    <lineage>
        <taxon>Archaea</taxon>
        <taxon>Nitrososphaerota</taxon>
        <taxon>Nitrososphaeria</taxon>
        <taxon>Nitrososphaerales</taxon>
        <taxon>Nitrososphaeraceae</taxon>
        <taxon>Candidatus Nitrosocosmicus</taxon>
    </lineage>
</organism>
<dbReference type="Proteomes" id="UP000294299">
    <property type="component" value="Chromosome NFRAN"/>
</dbReference>
<sequence length="237" mass="26368">MTKIFEAVTSLREGNFVLIHDDDNREDEVDMVISSQHVAPRHIATMRKDAGGLICTAISKEISNKLGLPFIYDVLNIFGTANKTISLINQNSSPYGDKPSFSISLNHVDTYTGITDNDRALTISSLANICSELAKSIELNAQKAILEKFQKSFRAPGHVPILIASKELLNERKGHTEMSIFLTKIANMTNVTTICEMLDPYNYKALSYKDAVEYAKENNLVILEAKELITYAKSYGN</sequence>
<comment type="catalytic activity">
    <reaction evidence="6">
        <text>D-ribulose 5-phosphate = (2S)-2-hydroxy-3-oxobutyl phosphate + formate + H(+)</text>
        <dbReference type="Rhea" id="RHEA:18457"/>
        <dbReference type="ChEBI" id="CHEBI:15378"/>
        <dbReference type="ChEBI" id="CHEBI:15740"/>
        <dbReference type="ChEBI" id="CHEBI:58121"/>
        <dbReference type="ChEBI" id="CHEBI:58830"/>
        <dbReference type="EC" id="4.1.99.12"/>
    </reaction>
</comment>